<dbReference type="AlphaFoldDB" id="A0A518AL38"/>
<feature type="compositionally biased region" description="Acidic residues" evidence="1">
    <location>
        <begin position="211"/>
        <end position="224"/>
    </location>
</feature>
<feature type="signal peptide" evidence="2">
    <location>
        <begin position="1"/>
        <end position="23"/>
    </location>
</feature>
<evidence type="ECO:0000313" key="3">
    <source>
        <dbReference type="EMBL" id="QDU55437.1"/>
    </source>
</evidence>
<protein>
    <recommendedName>
        <fullName evidence="5">DUF3352 domain-containing protein</fullName>
    </recommendedName>
</protein>
<gene>
    <name evidence="3" type="ORF">Pan181_16260</name>
</gene>
<evidence type="ECO:0008006" key="5">
    <source>
        <dbReference type="Google" id="ProtNLM"/>
    </source>
</evidence>
<sequence precursor="true">MKPRYFLPVLLLVSLLTPPQLHAQEAVESRPSAMRLFPYETAAFFRIAHGRELYERWRQTGVGAMLNDPEVAPLVGGIWSLVGDQFNERNSEEAGFEWADLDRIPQGEVAIGLIDRGDDNLGILLLADFDGAQENVDFLVEVLDQRWADRAMVVEEQEIGGETVTIVRDGDDRSSSFGYLIKDCCLIGSNDEVLLGHVLDRWAGRTPTVELTEEDVAESDDDTLEPGPLPGERSFAENPQFQTILKECSTQLEEPPQIVAYIDPILVVRRTMRGNVGASITLATFPALGLDGILSLGGTSSFATENWDTLMHMHLLLDNPRAGVLTLLRFVDGDITPPDYVPAQACNYGTTYLDPVGIYDRVIQLYDHFRYDGAFLDEVESGATNAWGVDFREYFIDNLSGRVTLYSGFDEPNRIQGEQHAICLELIDPEVGQELLDAIRETAGEFWEDVEFGGVQYYSMAPPWMRNMPEENRPFTPAVGILDNTLIVTMSSNVLEQMIEAHQDSRPRLSDSIEYKVIQSRVERLTRGKQMVGFLYNNPAETFRHWFETSQSDGTRSFLGTIGENSPFASNMLGVLEANELPEFDKLEGYFAPTGGYLLDTNTGLHAMMFNMGRELPEAEVEAAEEELSEQP</sequence>
<name>A0A518AL38_9BACT</name>
<organism evidence="3 4">
    <name type="scientific">Aeoliella mucimassa</name>
    <dbReference type="NCBI Taxonomy" id="2527972"/>
    <lineage>
        <taxon>Bacteria</taxon>
        <taxon>Pseudomonadati</taxon>
        <taxon>Planctomycetota</taxon>
        <taxon>Planctomycetia</taxon>
        <taxon>Pirellulales</taxon>
        <taxon>Lacipirellulaceae</taxon>
        <taxon>Aeoliella</taxon>
    </lineage>
</organism>
<dbReference type="Proteomes" id="UP000315750">
    <property type="component" value="Chromosome"/>
</dbReference>
<dbReference type="EMBL" id="CP036278">
    <property type="protein sequence ID" value="QDU55437.1"/>
    <property type="molecule type" value="Genomic_DNA"/>
</dbReference>
<proteinExistence type="predicted"/>
<keyword evidence="4" id="KW-1185">Reference proteome</keyword>
<evidence type="ECO:0000256" key="1">
    <source>
        <dbReference type="SAM" id="MobiDB-lite"/>
    </source>
</evidence>
<evidence type="ECO:0000313" key="4">
    <source>
        <dbReference type="Proteomes" id="UP000315750"/>
    </source>
</evidence>
<reference evidence="3 4" key="1">
    <citation type="submission" date="2019-02" db="EMBL/GenBank/DDBJ databases">
        <title>Deep-cultivation of Planctomycetes and their phenomic and genomic characterization uncovers novel biology.</title>
        <authorList>
            <person name="Wiegand S."/>
            <person name="Jogler M."/>
            <person name="Boedeker C."/>
            <person name="Pinto D."/>
            <person name="Vollmers J."/>
            <person name="Rivas-Marin E."/>
            <person name="Kohn T."/>
            <person name="Peeters S.H."/>
            <person name="Heuer A."/>
            <person name="Rast P."/>
            <person name="Oberbeckmann S."/>
            <person name="Bunk B."/>
            <person name="Jeske O."/>
            <person name="Meyerdierks A."/>
            <person name="Storesund J.E."/>
            <person name="Kallscheuer N."/>
            <person name="Luecker S."/>
            <person name="Lage O.M."/>
            <person name="Pohl T."/>
            <person name="Merkel B.J."/>
            <person name="Hornburger P."/>
            <person name="Mueller R.-W."/>
            <person name="Bruemmer F."/>
            <person name="Labrenz M."/>
            <person name="Spormann A.M."/>
            <person name="Op den Camp H."/>
            <person name="Overmann J."/>
            <person name="Amann R."/>
            <person name="Jetten M.S.M."/>
            <person name="Mascher T."/>
            <person name="Medema M.H."/>
            <person name="Devos D.P."/>
            <person name="Kaster A.-K."/>
            <person name="Ovreas L."/>
            <person name="Rohde M."/>
            <person name="Galperin M.Y."/>
            <person name="Jogler C."/>
        </authorList>
    </citation>
    <scope>NUCLEOTIDE SEQUENCE [LARGE SCALE GENOMIC DNA]</scope>
    <source>
        <strain evidence="3 4">Pan181</strain>
    </source>
</reference>
<evidence type="ECO:0000256" key="2">
    <source>
        <dbReference type="SAM" id="SignalP"/>
    </source>
</evidence>
<dbReference type="KEGG" id="amuc:Pan181_16260"/>
<feature type="region of interest" description="Disordered" evidence="1">
    <location>
        <begin position="211"/>
        <end position="235"/>
    </location>
</feature>
<accession>A0A518AL38</accession>
<feature type="chain" id="PRO_5021757324" description="DUF3352 domain-containing protein" evidence="2">
    <location>
        <begin position="24"/>
        <end position="632"/>
    </location>
</feature>
<keyword evidence="2" id="KW-0732">Signal</keyword>